<proteinExistence type="inferred from homology"/>
<evidence type="ECO:0000259" key="6">
    <source>
        <dbReference type="Pfam" id="PF04542"/>
    </source>
</evidence>
<dbReference type="NCBIfam" id="TIGR02937">
    <property type="entry name" value="sigma70-ECF"/>
    <property type="match status" value="1"/>
</dbReference>
<dbReference type="Proteomes" id="UP000293519">
    <property type="component" value="Unassembled WGS sequence"/>
</dbReference>
<dbReference type="GO" id="GO:0003677">
    <property type="term" value="F:DNA binding"/>
    <property type="evidence" value="ECO:0007669"/>
    <property type="project" value="InterPro"/>
</dbReference>
<gene>
    <name evidence="8" type="ORF">EV141_2470</name>
</gene>
<dbReference type="PANTHER" id="PTHR43133">
    <property type="entry name" value="RNA POLYMERASE ECF-TYPE SIGMA FACTO"/>
    <property type="match status" value="1"/>
</dbReference>
<dbReference type="Gene3D" id="1.10.10.10">
    <property type="entry name" value="Winged helix-like DNA-binding domain superfamily/Winged helix DNA-binding domain"/>
    <property type="match status" value="1"/>
</dbReference>
<dbReference type="AlphaFoldDB" id="A0A4V2EVS6"/>
<feature type="region of interest" description="Disordered" evidence="5">
    <location>
        <begin position="164"/>
        <end position="200"/>
    </location>
</feature>
<protein>
    <submittedName>
        <fullName evidence="8">RNA polymerase sigma-70 factor (ECF subfamily)</fullName>
    </submittedName>
</protein>
<dbReference type="InterPro" id="IPR014284">
    <property type="entry name" value="RNA_pol_sigma-70_dom"/>
</dbReference>
<dbReference type="InterPro" id="IPR036388">
    <property type="entry name" value="WH-like_DNA-bd_sf"/>
</dbReference>
<reference evidence="8 9" key="1">
    <citation type="journal article" date="2015" name="Stand. Genomic Sci.">
        <title>Genomic Encyclopedia of Bacterial and Archaeal Type Strains, Phase III: the genomes of soil and plant-associated and newly described type strains.</title>
        <authorList>
            <person name="Whitman W.B."/>
            <person name="Woyke T."/>
            <person name="Klenk H.P."/>
            <person name="Zhou Y."/>
            <person name="Lilburn T.G."/>
            <person name="Beck B.J."/>
            <person name="De Vos P."/>
            <person name="Vandamme P."/>
            <person name="Eisen J.A."/>
            <person name="Garrity G."/>
            <person name="Hugenholtz P."/>
            <person name="Kyrpides N.C."/>
        </authorList>
    </citation>
    <scope>NUCLEOTIDE SEQUENCE [LARGE SCALE GENOMIC DNA]</scope>
    <source>
        <strain evidence="8 9">CV2</strain>
    </source>
</reference>
<evidence type="ECO:0000256" key="3">
    <source>
        <dbReference type="ARBA" id="ARBA00023082"/>
    </source>
</evidence>
<keyword evidence="2" id="KW-0805">Transcription regulation</keyword>
<evidence type="ECO:0000259" key="7">
    <source>
        <dbReference type="Pfam" id="PF08281"/>
    </source>
</evidence>
<dbReference type="InterPro" id="IPR013249">
    <property type="entry name" value="RNA_pol_sigma70_r4_t2"/>
</dbReference>
<name>A0A4V2EVS6_9MICO</name>
<dbReference type="InterPro" id="IPR007627">
    <property type="entry name" value="RNA_pol_sigma70_r2"/>
</dbReference>
<dbReference type="PANTHER" id="PTHR43133:SF25">
    <property type="entry name" value="RNA POLYMERASE SIGMA FACTOR RFAY-RELATED"/>
    <property type="match status" value="1"/>
</dbReference>
<keyword evidence="3" id="KW-0731">Sigma factor</keyword>
<feature type="domain" description="RNA polymerase sigma-70 region 2" evidence="6">
    <location>
        <begin position="20"/>
        <end position="86"/>
    </location>
</feature>
<dbReference type="Pfam" id="PF04542">
    <property type="entry name" value="Sigma70_r2"/>
    <property type="match status" value="1"/>
</dbReference>
<comment type="caution">
    <text evidence="8">The sequence shown here is derived from an EMBL/GenBank/DDBJ whole genome shotgun (WGS) entry which is preliminary data.</text>
</comment>
<dbReference type="EMBL" id="SGWW01000006">
    <property type="protein sequence ID" value="RZS53520.1"/>
    <property type="molecule type" value="Genomic_DNA"/>
</dbReference>
<keyword evidence="9" id="KW-1185">Reference proteome</keyword>
<dbReference type="InterPro" id="IPR039425">
    <property type="entry name" value="RNA_pol_sigma-70-like"/>
</dbReference>
<keyword evidence="4" id="KW-0804">Transcription</keyword>
<dbReference type="SUPFAM" id="SSF88659">
    <property type="entry name" value="Sigma3 and sigma4 domains of RNA polymerase sigma factors"/>
    <property type="match status" value="1"/>
</dbReference>
<organism evidence="8 9">
    <name type="scientific">Microcella putealis</name>
    <dbReference type="NCBI Taxonomy" id="337005"/>
    <lineage>
        <taxon>Bacteria</taxon>
        <taxon>Bacillati</taxon>
        <taxon>Actinomycetota</taxon>
        <taxon>Actinomycetes</taxon>
        <taxon>Micrococcales</taxon>
        <taxon>Microbacteriaceae</taxon>
        <taxon>Microcella</taxon>
    </lineage>
</organism>
<sequence length="200" mass="22681">MHGTVTADESNEARAEHILVECSAELLRYFQRRVCPEEDAADLLSELSMTAWRKRKAIPRSDEEARMWLYGVARNTLRNWQRGQRRHRDNAARLRDEIRAHSSAPPLDEVREAIARLPVNQAELVRLIHWDGFSVVDAARALEISESTARGRYQRARIKLAQDPSITDLRHATPASPSTGQRTDHEVTGDAISGRSDARP</sequence>
<dbReference type="SUPFAM" id="SSF88946">
    <property type="entry name" value="Sigma2 domain of RNA polymerase sigma factors"/>
    <property type="match status" value="1"/>
</dbReference>
<dbReference type="GO" id="GO:0016987">
    <property type="term" value="F:sigma factor activity"/>
    <property type="evidence" value="ECO:0007669"/>
    <property type="project" value="UniProtKB-KW"/>
</dbReference>
<dbReference type="InterPro" id="IPR013325">
    <property type="entry name" value="RNA_pol_sigma_r2"/>
</dbReference>
<evidence type="ECO:0000313" key="8">
    <source>
        <dbReference type="EMBL" id="RZS53520.1"/>
    </source>
</evidence>
<comment type="similarity">
    <text evidence="1">Belongs to the sigma-70 factor family. ECF subfamily.</text>
</comment>
<evidence type="ECO:0000256" key="4">
    <source>
        <dbReference type="ARBA" id="ARBA00023163"/>
    </source>
</evidence>
<dbReference type="Pfam" id="PF08281">
    <property type="entry name" value="Sigma70_r4_2"/>
    <property type="match status" value="1"/>
</dbReference>
<evidence type="ECO:0000256" key="5">
    <source>
        <dbReference type="SAM" id="MobiDB-lite"/>
    </source>
</evidence>
<evidence type="ECO:0000313" key="9">
    <source>
        <dbReference type="Proteomes" id="UP000293519"/>
    </source>
</evidence>
<dbReference type="InterPro" id="IPR013324">
    <property type="entry name" value="RNA_pol_sigma_r3/r4-like"/>
</dbReference>
<evidence type="ECO:0000256" key="1">
    <source>
        <dbReference type="ARBA" id="ARBA00010641"/>
    </source>
</evidence>
<dbReference type="GO" id="GO:0006352">
    <property type="term" value="P:DNA-templated transcription initiation"/>
    <property type="evidence" value="ECO:0007669"/>
    <property type="project" value="InterPro"/>
</dbReference>
<accession>A0A4V2EVS6</accession>
<evidence type="ECO:0000256" key="2">
    <source>
        <dbReference type="ARBA" id="ARBA00023015"/>
    </source>
</evidence>
<feature type="domain" description="RNA polymerase sigma factor 70 region 4 type 2" evidence="7">
    <location>
        <begin position="108"/>
        <end position="160"/>
    </location>
</feature>
<dbReference type="Gene3D" id="1.10.1740.10">
    <property type="match status" value="1"/>
</dbReference>